<evidence type="ECO:0000313" key="4">
    <source>
        <dbReference type="EMBL" id="MBP2409475.1"/>
    </source>
</evidence>
<dbReference type="Proteomes" id="UP000698222">
    <property type="component" value="Unassembled WGS sequence"/>
</dbReference>
<evidence type="ECO:0000313" key="5">
    <source>
        <dbReference type="Proteomes" id="UP000698222"/>
    </source>
</evidence>
<evidence type="ECO:0000256" key="2">
    <source>
        <dbReference type="ARBA" id="ARBA00022679"/>
    </source>
</evidence>
<organism evidence="4 5">
    <name type="scientific">Brachybacterium fresconis</name>
    <dbReference type="NCBI Taxonomy" id="173363"/>
    <lineage>
        <taxon>Bacteria</taxon>
        <taxon>Bacillati</taxon>
        <taxon>Actinomycetota</taxon>
        <taxon>Actinomycetes</taxon>
        <taxon>Micrococcales</taxon>
        <taxon>Dermabacteraceae</taxon>
        <taxon>Brachybacterium</taxon>
    </lineage>
</organism>
<protein>
    <submittedName>
        <fullName evidence="4">Ubiquinone/menaquinone biosynthesis C-methylase UbiE</fullName>
    </submittedName>
</protein>
<keyword evidence="4" id="KW-0830">Ubiquinone</keyword>
<gene>
    <name evidence="4" type="ORF">JOF44_002378</name>
</gene>
<keyword evidence="2" id="KW-0808">Transferase</keyword>
<dbReference type="CDD" id="cd02440">
    <property type="entry name" value="AdoMet_MTases"/>
    <property type="match status" value="1"/>
</dbReference>
<dbReference type="SUPFAM" id="SSF53335">
    <property type="entry name" value="S-adenosyl-L-methionine-dependent methyltransferases"/>
    <property type="match status" value="1"/>
</dbReference>
<dbReference type="Gene3D" id="3.40.50.150">
    <property type="entry name" value="Vaccinia Virus protein VP39"/>
    <property type="match status" value="1"/>
</dbReference>
<accession>A0ABS4YLU9</accession>
<dbReference type="PANTHER" id="PTHR43861">
    <property type="entry name" value="TRANS-ACONITATE 2-METHYLTRANSFERASE-RELATED"/>
    <property type="match status" value="1"/>
</dbReference>
<sequence length="201" mass="22335">MTDGQVRDAYAARATEYTRALGSLEEMHDLDRRRIQRWAEDIPGRVLDGGCGPGHWAAFLHEQGVDVEGVDLVPAFIKSARTRFPDVPFRVGALDRLDVPDRSLHGVLAWYSLIHVPPEELPATLSAIARALVPRGRVLIGFFESATAEPFPHAITTAYYWPIEQIRHLLNQAGFTVLDIESRRDPGQRPHASISAAAHCQ</sequence>
<dbReference type="PANTHER" id="PTHR43861:SF1">
    <property type="entry name" value="TRANS-ACONITATE 2-METHYLTRANSFERASE"/>
    <property type="match status" value="1"/>
</dbReference>
<evidence type="ECO:0000256" key="1">
    <source>
        <dbReference type="ARBA" id="ARBA00022603"/>
    </source>
</evidence>
<proteinExistence type="predicted"/>
<dbReference type="RefSeq" id="WP_209891509.1">
    <property type="nucleotide sequence ID" value="NZ_BAAAJV010000034.1"/>
</dbReference>
<comment type="caution">
    <text evidence="4">The sequence shown here is derived from an EMBL/GenBank/DDBJ whole genome shotgun (WGS) entry which is preliminary data.</text>
</comment>
<feature type="domain" description="Methyltransferase" evidence="3">
    <location>
        <begin position="46"/>
        <end position="136"/>
    </location>
</feature>
<dbReference type="InterPro" id="IPR029063">
    <property type="entry name" value="SAM-dependent_MTases_sf"/>
</dbReference>
<dbReference type="InterPro" id="IPR041698">
    <property type="entry name" value="Methyltransf_25"/>
</dbReference>
<dbReference type="Pfam" id="PF13649">
    <property type="entry name" value="Methyltransf_25"/>
    <property type="match status" value="1"/>
</dbReference>
<dbReference type="EMBL" id="JAGIOC010000001">
    <property type="protein sequence ID" value="MBP2409475.1"/>
    <property type="molecule type" value="Genomic_DNA"/>
</dbReference>
<keyword evidence="5" id="KW-1185">Reference proteome</keyword>
<evidence type="ECO:0000259" key="3">
    <source>
        <dbReference type="Pfam" id="PF13649"/>
    </source>
</evidence>
<name>A0ABS4YLU9_9MICO</name>
<keyword evidence="1" id="KW-0489">Methyltransferase</keyword>
<reference evidence="4 5" key="1">
    <citation type="submission" date="2021-03" db="EMBL/GenBank/DDBJ databases">
        <title>Sequencing the genomes of 1000 actinobacteria strains.</title>
        <authorList>
            <person name="Klenk H.-P."/>
        </authorList>
    </citation>
    <scope>NUCLEOTIDE SEQUENCE [LARGE SCALE GENOMIC DNA]</scope>
    <source>
        <strain evidence="4 5">DSM 14564</strain>
    </source>
</reference>